<gene>
    <name evidence="1" type="ORF">GAO09_26070</name>
</gene>
<sequence length="515" mass="57764">MVLRRVRTGFFLSSLITACVLSPAIVGAQSGLFGFLTSNSSVSCKPRDRACILDAALDITIKNFESREVPENTRPHAERGGKLLALVPESDQPAVRERWQKAGADEQFLADLTEYQMQAAPTDWITVDVVTTALETQSSPNGTKLSDFLDFAFKALLENDPDGALELFDQHVETIWYKSYSTMAVIFDWMANNHMDAIESYAGEYKLPKSTFYDPRDGLSQAAATLCGRGDTEDGERLLTILERDKQKWQPDRDMQAMDWSRMTTGILACRGEAAALALVDPVLQQMQADLKRAEAIKVDSEREFVMGVIRSRVAESMIQPITLHMMEDNRRDEAMKVFVRLPVQQSTMTLGDVAKGPTAMQFPEQSFNEFLDLHRNDGFYSSDPAKSLTWYVETHDPHASGNLDYEMDAVEIAGKIWQSDISRRAAEKILKTLAEKAEKQPDLHRDDLDLARLQLAGFGKRLQGCDVTDDFLNTILARIPGYKYGEQRSNVLIDYIRYLDTPAATSKTGICLLQ</sequence>
<dbReference type="PROSITE" id="PS51257">
    <property type="entry name" value="PROKAR_LIPOPROTEIN"/>
    <property type="match status" value="1"/>
</dbReference>
<evidence type="ECO:0000313" key="1">
    <source>
        <dbReference type="EMBL" id="MQY49506.1"/>
    </source>
</evidence>
<evidence type="ECO:0000313" key="2">
    <source>
        <dbReference type="Proteomes" id="UP000435138"/>
    </source>
</evidence>
<protein>
    <submittedName>
        <fullName evidence="1">Uncharacterized protein</fullName>
    </submittedName>
</protein>
<proteinExistence type="predicted"/>
<comment type="caution">
    <text evidence="1">The sequence shown here is derived from an EMBL/GenBank/DDBJ whole genome shotgun (WGS) entry which is preliminary data.</text>
</comment>
<accession>A0A6A8AK12</accession>
<dbReference type="EMBL" id="WIXI01000050">
    <property type="protein sequence ID" value="MQY49506.1"/>
    <property type="molecule type" value="Genomic_DNA"/>
</dbReference>
<dbReference type="RefSeq" id="WP_153359278.1">
    <property type="nucleotide sequence ID" value="NZ_JAYKOO010000001.1"/>
</dbReference>
<organism evidence="1 2">
    <name type="scientific">Endobacterium cereale</name>
    <dbReference type="NCBI Taxonomy" id="2663029"/>
    <lineage>
        <taxon>Bacteria</taxon>
        <taxon>Pseudomonadati</taxon>
        <taxon>Pseudomonadota</taxon>
        <taxon>Alphaproteobacteria</taxon>
        <taxon>Hyphomicrobiales</taxon>
        <taxon>Rhizobiaceae</taxon>
        <taxon>Endobacterium</taxon>
    </lineage>
</organism>
<reference evidence="1 2" key="1">
    <citation type="submission" date="2019-11" db="EMBL/GenBank/DDBJ databases">
        <title>Genome analysis of Rhizobacterium cereale a novel genus and species isolated from maize roots in North Spain.</title>
        <authorList>
            <person name="Menendez E."/>
            <person name="Flores-Felix J.D."/>
            <person name="Ramirez-Bahena M.-H."/>
            <person name="Igual J.M."/>
            <person name="Garcia-Fraile P."/>
            <person name="Peix A."/>
            <person name="Velazquez E."/>
        </authorList>
    </citation>
    <scope>NUCLEOTIDE SEQUENCE [LARGE SCALE GENOMIC DNA]</scope>
    <source>
        <strain evidence="1 2">RZME27</strain>
    </source>
</reference>
<keyword evidence="2" id="KW-1185">Reference proteome</keyword>
<dbReference type="AlphaFoldDB" id="A0A6A8AK12"/>
<name>A0A6A8AK12_9HYPH</name>
<dbReference type="Proteomes" id="UP000435138">
    <property type="component" value="Unassembled WGS sequence"/>
</dbReference>